<feature type="compositionally biased region" description="Basic residues" evidence="1">
    <location>
        <begin position="408"/>
        <end position="418"/>
    </location>
</feature>
<feature type="region of interest" description="Disordered" evidence="1">
    <location>
        <begin position="336"/>
        <end position="418"/>
    </location>
</feature>
<dbReference type="Proteomes" id="UP001324427">
    <property type="component" value="Unassembled WGS sequence"/>
</dbReference>
<gene>
    <name evidence="2" type="ORF">LTR36_010410</name>
</gene>
<reference evidence="2 3" key="1">
    <citation type="submission" date="2021-11" db="EMBL/GenBank/DDBJ databases">
        <title>Black yeast isolated from Biological Soil Crust.</title>
        <authorList>
            <person name="Kurbessoian T."/>
        </authorList>
    </citation>
    <scope>NUCLEOTIDE SEQUENCE [LARGE SCALE GENOMIC DNA]</scope>
    <source>
        <strain evidence="2 3">CCFEE 5522</strain>
    </source>
</reference>
<dbReference type="EMBL" id="JAVFHQ010000085">
    <property type="protein sequence ID" value="KAK4539699.1"/>
    <property type="molecule type" value="Genomic_DNA"/>
</dbReference>
<evidence type="ECO:0000256" key="1">
    <source>
        <dbReference type="SAM" id="MobiDB-lite"/>
    </source>
</evidence>
<feature type="compositionally biased region" description="Acidic residues" evidence="1">
    <location>
        <begin position="234"/>
        <end position="244"/>
    </location>
</feature>
<feature type="region of interest" description="Disordered" evidence="1">
    <location>
        <begin position="234"/>
        <end position="255"/>
    </location>
</feature>
<evidence type="ECO:0000313" key="2">
    <source>
        <dbReference type="EMBL" id="KAK4539699.1"/>
    </source>
</evidence>
<dbReference type="InterPro" id="IPR012337">
    <property type="entry name" value="RNaseH-like_sf"/>
</dbReference>
<dbReference type="AlphaFoldDB" id="A0AAV9J4Y6"/>
<proteinExistence type="predicted"/>
<name>A0AAV9J4Y6_9PEZI</name>
<evidence type="ECO:0008006" key="4">
    <source>
        <dbReference type="Google" id="ProtNLM"/>
    </source>
</evidence>
<dbReference type="SUPFAM" id="SSF53098">
    <property type="entry name" value="Ribonuclease H-like"/>
    <property type="match status" value="1"/>
</dbReference>
<sequence length="418" mass="44921">MSATQPLFRGLALVSSDQVYRDHKGHWVVVNTSPLSDRRLVTPAKQTTPNLANLTRIVALDAEFQLAYVAALAKHIQRIGRLSAVNYFGHIIYDVFFAYYPEQDGYITEAPAEISAAGTCYVAEVEYNLRKILQGRLVVGHSIYNDIGVCSPGVFEGVETRDTQLFSKYREFYYRPIQGEEHSSAEDGAATIALYREHEAEIEREQGGGEQADSMTEEGAEQGWFDEYVDELEAEPDTDQDPPEDAIATPEAGKATTPDVVSAAALFWQSSIASVKAAPFTRKSAVVATKPAALEVAKLSKAEVAFRSPPTSLDTPPADSAKIATTAFTTTATALHPIATPGPAQGKKAGRGSLRSSRDTSIARAVATTIQPAHLASHHAPLPRSPSATAAPAPKKKTSTLPSGAAKRSGKLVLKKMK</sequence>
<protein>
    <recommendedName>
        <fullName evidence="4">Exonuclease domain-containing protein</fullName>
    </recommendedName>
</protein>
<dbReference type="GO" id="GO:0003676">
    <property type="term" value="F:nucleic acid binding"/>
    <property type="evidence" value="ECO:0007669"/>
    <property type="project" value="InterPro"/>
</dbReference>
<accession>A0AAV9J4Y6</accession>
<dbReference type="InterPro" id="IPR036397">
    <property type="entry name" value="RNaseH_sf"/>
</dbReference>
<keyword evidence="3" id="KW-1185">Reference proteome</keyword>
<dbReference type="Gene3D" id="3.30.420.10">
    <property type="entry name" value="Ribonuclease H-like superfamily/Ribonuclease H"/>
    <property type="match status" value="1"/>
</dbReference>
<comment type="caution">
    <text evidence="2">The sequence shown here is derived from an EMBL/GenBank/DDBJ whole genome shotgun (WGS) entry which is preliminary data.</text>
</comment>
<feature type="compositionally biased region" description="Low complexity" evidence="1">
    <location>
        <begin position="380"/>
        <end position="403"/>
    </location>
</feature>
<organism evidence="2 3">
    <name type="scientific">Oleoguttula mirabilis</name>
    <dbReference type="NCBI Taxonomy" id="1507867"/>
    <lineage>
        <taxon>Eukaryota</taxon>
        <taxon>Fungi</taxon>
        <taxon>Dikarya</taxon>
        <taxon>Ascomycota</taxon>
        <taxon>Pezizomycotina</taxon>
        <taxon>Dothideomycetes</taxon>
        <taxon>Dothideomycetidae</taxon>
        <taxon>Mycosphaerellales</taxon>
        <taxon>Teratosphaeriaceae</taxon>
        <taxon>Oleoguttula</taxon>
    </lineage>
</organism>
<evidence type="ECO:0000313" key="3">
    <source>
        <dbReference type="Proteomes" id="UP001324427"/>
    </source>
</evidence>